<sequence>MTSITYSLASRGLLAHIPDLGPQLREAVDTSPPLGRFTQTSAALRQLLAQRAAQLEAHNQALRSHRAQVLSVLDDVHRIDDHLSHSLHQQHPGERP</sequence>
<dbReference type="EMBL" id="JAKGSI010000004">
    <property type="protein sequence ID" value="MCF4007283.1"/>
    <property type="molecule type" value="Genomic_DNA"/>
</dbReference>
<dbReference type="AlphaFoldDB" id="A0A9X1QT19"/>
<accession>A0A9X1QT19</accession>
<evidence type="ECO:0000313" key="1">
    <source>
        <dbReference type="EMBL" id="MCF4007283.1"/>
    </source>
</evidence>
<dbReference type="RefSeq" id="WP_236119422.1">
    <property type="nucleotide sequence ID" value="NZ_JAKGSI010000004.1"/>
</dbReference>
<organism evidence="1 2">
    <name type="scientific">Corynebacterium uropygiale</name>
    <dbReference type="NCBI Taxonomy" id="1775911"/>
    <lineage>
        <taxon>Bacteria</taxon>
        <taxon>Bacillati</taxon>
        <taxon>Actinomycetota</taxon>
        <taxon>Actinomycetes</taxon>
        <taxon>Mycobacteriales</taxon>
        <taxon>Corynebacteriaceae</taxon>
        <taxon>Corynebacterium</taxon>
    </lineage>
</organism>
<protein>
    <submittedName>
        <fullName evidence="1">Uncharacterized protein</fullName>
    </submittedName>
</protein>
<reference evidence="1" key="1">
    <citation type="submission" date="2022-01" db="EMBL/GenBank/DDBJ databases">
        <title>Corynebacterium sp. nov isolated from isolated from the feces of the greater white-fronted geese (Anser albifrons) at Poyang Lake, PR China.</title>
        <authorList>
            <person name="Liu Q."/>
        </authorList>
    </citation>
    <scope>NUCLEOTIDE SEQUENCE</scope>
    <source>
        <strain evidence="1">JCM 32435</strain>
    </source>
</reference>
<proteinExistence type="predicted"/>
<evidence type="ECO:0000313" key="2">
    <source>
        <dbReference type="Proteomes" id="UP001139336"/>
    </source>
</evidence>
<dbReference type="Proteomes" id="UP001139336">
    <property type="component" value="Unassembled WGS sequence"/>
</dbReference>
<gene>
    <name evidence="1" type="ORF">L1O03_08860</name>
</gene>
<name>A0A9X1QT19_9CORY</name>
<keyword evidence="2" id="KW-1185">Reference proteome</keyword>
<comment type="caution">
    <text evidence="1">The sequence shown here is derived from an EMBL/GenBank/DDBJ whole genome shotgun (WGS) entry which is preliminary data.</text>
</comment>